<organism evidence="2 3">
    <name type="scientific">Rubrimonas cliftonensis</name>
    <dbReference type="NCBI Taxonomy" id="89524"/>
    <lineage>
        <taxon>Bacteria</taxon>
        <taxon>Pseudomonadati</taxon>
        <taxon>Pseudomonadota</taxon>
        <taxon>Alphaproteobacteria</taxon>
        <taxon>Rhodobacterales</taxon>
        <taxon>Paracoccaceae</taxon>
        <taxon>Rubrimonas</taxon>
    </lineage>
</organism>
<sequence length="100" mass="10908">MAGDGKGVKVIDAVFALLMLAGLANFGHHALQGDYGVFAMIAIEAEESKLTSELALLRTERAAMENRAQRLDTAYLDLDLLDESARDVLGLMRADERLSR</sequence>
<feature type="coiled-coil region" evidence="1">
    <location>
        <begin position="47"/>
        <end position="74"/>
    </location>
</feature>
<dbReference type="EMBL" id="FNQM01000003">
    <property type="protein sequence ID" value="SEA22570.1"/>
    <property type="molecule type" value="Genomic_DNA"/>
</dbReference>
<dbReference type="Proteomes" id="UP000198703">
    <property type="component" value="Unassembled WGS sequence"/>
</dbReference>
<evidence type="ECO:0000256" key="1">
    <source>
        <dbReference type="SAM" id="Coils"/>
    </source>
</evidence>
<dbReference type="AlphaFoldDB" id="A0A1H3ZFV0"/>
<accession>A0A1H3ZFV0</accession>
<dbReference type="InterPro" id="IPR007060">
    <property type="entry name" value="FtsL/DivIC"/>
</dbReference>
<evidence type="ECO:0000313" key="2">
    <source>
        <dbReference type="EMBL" id="SEA22570.1"/>
    </source>
</evidence>
<name>A0A1H3ZFV0_9RHOB</name>
<dbReference type="Pfam" id="PF04977">
    <property type="entry name" value="DivIC"/>
    <property type="match status" value="1"/>
</dbReference>
<keyword evidence="3" id="KW-1185">Reference proteome</keyword>
<dbReference type="STRING" id="89524.SAMN05444370_103523"/>
<dbReference type="OrthoDB" id="7689499at2"/>
<evidence type="ECO:0000313" key="3">
    <source>
        <dbReference type="Proteomes" id="UP000198703"/>
    </source>
</evidence>
<protein>
    <submittedName>
        <fullName evidence="2">Septum formation initiator</fullName>
    </submittedName>
</protein>
<reference evidence="2 3" key="1">
    <citation type="submission" date="2016-10" db="EMBL/GenBank/DDBJ databases">
        <authorList>
            <person name="de Groot N.N."/>
        </authorList>
    </citation>
    <scope>NUCLEOTIDE SEQUENCE [LARGE SCALE GENOMIC DNA]</scope>
    <source>
        <strain evidence="2 3">DSM 15345</strain>
    </source>
</reference>
<gene>
    <name evidence="2" type="ORF">SAMN05444370_103523</name>
</gene>
<keyword evidence="1" id="KW-0175">Coiled coil</keyword>
<proteinExistence type="predicted"/>
<dbReference type="RefSeq" id="WP_093251404.1">
    <property type="nucleotide sequence ID" value="NZ_FNQM01000003.1"/>
</dbReference>